<evidence type="ECO:0000313" key="13">
    <source>
        <dbReference type="Proteomes" id="UP000464468"/>
    </source>
</evidence>
<dbReference type="Gene3D" id="2.30.330.10">
    <property type="entry name" value="SpoA-like"/>
    <property type="match status" value="1"/>
</dbReference>
<evidence type="ECO:0000256" key="3">
    <source>
        <dbReference type="ARBA" id="ARBA00011049"/>
    </source>
</evidence>
<comment type="function">
    <text evidence="10">FliM is one of three proteins (FliG, FliN, FliM) that forms the rotor-mounted switch complex (C ring), located at the base of the basal body. This complex interacts with the CheY and CheZ chemotaxis proteins, in addition to contacting components of the motor that determine the direction of flagellar rotation.</text>
</comment>
<dbReference type="GO" id="GO:0005886">
    <property type="term" value="C:plasma membrane"/>
    <property type="evidence" value="ECO:0007669"/>
    <property type="project" value="UniProtKB-SubCell"/>
</dbReference>
<keyword evidence="12" id="KW-0969">Cilium</keyword>
<sequence length="320" mass="33456">MVENPAFAEKARARAAHAETLAGAGQRPPGDLAALARVNQRLARGLRGLFEPMLRRTVRIEAEPVANARFDAYRDARGGGLACAVPIAMPPLDGDLVLMLEGGFVSQLVDLYFGGPGAVPATPPAEFSPAAEAMAARLAGDIAGQLRTAWADIAAIDFTAGRPEANPAILAAIEPDERVLVARFVLTIGAARPVALDLIYPVAALKPVAGLLSSRGGRARPAADPAWLGRLARVVMDVPLPVRTVLAEPVVPLSRLLTLRPGDVIPISFGPDIPVLVADSLFARGAVGAANGRAAVRLSRLQNPDCQDPADQHLAHEDQP</sequence>
<keyword evidence="13" id="KW-1185">Reference proteome</keyword>
<keyword evidence="12" id="KW-0282">Flagellum</keyword>
<dbReference type="KEGG" id="schy:GVO57_04150"/>
<evidence type="ECO:0000256" key="8">
    <source>
        <dbReference type="ARBA" id="ARBA00023136"/>
    </source>
</evidence>
<evidence type="ECO:0000313" key="12">
    <source>
        <dbReference type="EMBL" id="QHL90174.1"/>
    </source>
</evidence>
<dbReference type="Proteomes" id="UP000464468">
    <property type="component" value="Chromosome"/>
</dbReference>
<gene>
    <name evidence="12" type="ORF">GVO57_04150</name>
</gene>
<dbReference type="InterPro" id="IPR001689">
    <property type="entry name" value="Flag_FliM"/>
</dbReference>
<comment type="similarity">
    <text evidence="3">Belongs to the FliM family.</text>
</comment>
<dbReference type="Gene3D" id="3.40.1550.10">
    <property type="entry name" value="CheC-like"/>
    <property type="match status" value="1"/>
</dbReference>
<name>A0A7Z2NVI0_9SPHN</name>
<dbReference type="InterPro" id="IPR028976">
    <property type="entry name" value="CheC-like_sf"/>
</dbReference>
<comment type="subcellular location">
    <subcellularLocation>
        <location evidence="1">Bacterial flagellum basal body</location>
    </subcellularLocation>
    <subcellularLocation>
        <location evidence="2">Cell membrane</location>
        <topology evidence="2">Peripheral membrane protein</topology>
    </subcellularLocation>
</comment>
<dbReference type="Pfam" id="PF01052">
    <property type="entry name" value="FliMN_C"/>
    <property type="match status" value="1"/>
</dbReference>
<feature type="domain" description="Flagellar motor switch protein FliN-like C-terminal" evidence="11">
    <location>
        <begin position="235"/>
        <end position="300"/>
    </location>
</feature>
<reference evidence="12 13" key="1">
    <citation type="submission" date="2020-01" db="EMBL/GenBank/DDBJ databases">
        <title>Sphingomonas sp. C33 whole genome sequece.</title>
        <authorList>
            <person name="Park C."/>
        </authorList>
    </citation>
    <scope>NUCLEOTIDE SEQUENCE [LARGE SCALE GENOMIC DNA]</scope>
    <source>
        <strain evidence="12 13">C33</strain>
    </source>
</reference>
<keyword evidence="12" id="KW-0966">Cell projection</keyword>
<evidence type="ECO:0000259" key="11">
    <source>
        <dbReference type="Pfam" id="PF01052"/>
    </source>
</evidence>
<dbReference type="SUPFAM" id="SSF101801">
    <property type="entry name" value="Surface presentation of antigens (SPOA)"/>
    <property type="match status" value="1"/>
</dbReference>
<evidence type="ECO:0000256" key="10">
    <source>
        <dbReference type="ARBA" id="ARBA00025044"/>
    </source>
</evidence>
<evidence type="ECO:0000256" key="1">
    <source>
        <dbReference type="ARBA" id="ARBA00004117"/>
    </source>
</evidence>
<keyword evidence="8" id="KW-0472">Membrane</keyword>
<evidence type="ECO:0000256" key="2">
    <source>
        <dbReference type="ARBA" id="ARBA00004202"/>
    </source>
</evidence>
<proteinExistence type="inferred from homology"/>
<keyword evidence="6" id="KW-0145">Chemotaxis</keyword>
<dbReference type="GO" id="GO:0071978">
    <property type="term" value="P:bacterial-type flagellum-dependent swarming motility"/>
    <property type="evidence" value="ECO:0007669"/>
    <property type="project" value="TreeGrafter"/>
</dbReference>
<dbReference type="CDD" id="cd17908">
    <property type="entry name" value="FliM"/>
    <property type="match status" value="1"/>
</dbReference>
<dbReference type="InterPro" id="IPR001543">
    <property type="entry name" value="FliN-like_C"/>
</dbReference>
<evidence type="ECO:0000256" key="7">
    <source>
        <dbReference type="ARBA" id="ARBA00022779"/>
    </source>
</evidence>
<dbReference type="PANTHER" id="PTHR30034">
    <property type="entry name" value="FLAGELLAR MOTOR SWITCH PROTEIN FLIM"/>
    <property type="match status" value="1"/>
</dbReference>
<keyword evidence="5" id="KW-1003">Cell membrane</keyword>
<evidence type="ECO:0000256" key="5">
    <source>
        <dbReference type="ARBA" id="ARBA00022475"/>
    </source>
</evidence>
<organism evidence="12 13">
    <name type="scientific">Sphingomonas changnyeongensis</name>
    <dbReference type="NCBI Taxonomy" id="2698679"/>
    <lineage>
        <taxon>Bacteria</taxon>
        <taxon>Pseudomonadati</taxon>
        <taxon>Pseudomonadota</taxon>
        <taxon>Alphaproteobacteria</taxon>
        <taxon>Sphingomonadales</taxon>
        <taxon>Sphingomonadaceae</taxon>
        <taxon>Sphingomonas</taxon>
    </lineage>
</organism>
<dbReference type="GO" id="GO:0050918">
    <property type="term" value="P:positive chemotaxis"/>
    <property type="evidence" value="ECO:0007669"/>
    <property type="project" value="TreeGrafter"/>
</dbReference>
<dbReference type="SUPFAM" id="SSF103039">
    <property type="entry name" value="CheC-like"/>
    <property type="match status" value="1"/>
</dbReference>
<dbReference type="RefSeq" id="WP_160592102.1">
    <property type="nucleotide sequence ID" value="NZ_CP047895.1"/>
</dbReference>
<evidence type="ECO:0000256" key="6">
    <source>
        <dbReference type="ARBA" id="ARBA00022500"/>
    </source>
</evidence>
<dbReference type="PANTHER" id="PTHR30034:SF6">
    <property type="entry name" value="YOP PROTEINS TRANSLOCATION PROTEIN Q"/>
    <property type="match status" value="1"/>
</dbReference>
<dbReference type="GO" id="GO:0003774">
    <property type="term" value="F:cytoskeletal motor activity"/>
    <property type="evidence" value="ECO:0007669"/>
    <property type="project" value="InterPro"/>
</dbReference>
<dbReference type="AlphaFoldDB" id="A0A7Z2NVI0"/>
<keyword evidence="9" id="KW-0975">Bacterial flagellum</keyword>
<dbReference type="GO" id="GO:0009425">
    <property type="term" value="C:bacterial-type flagellum basal body"/>
    <property type="evidence" value="ECO:0007669"/>
    <property type="project" value="UniProtKB-SubCell"/>
</dbReference>
<protein>
    <recommendedName>
        <fullName evidence="4">Flagellar motor switch protein FliM</fullName>
    </recommendedName>
</protein>
<dbReference type="Pfam" id="PF02154">
    <property type="entry name" value="FliM"/>
    <property type="match status" value="1"/>
</dbReference>
<evidence type="ECO:0000256" key="4">
    <source>
        <dbReference type="ARBA" id="ARBA00021898"/>
    </source>
</evidence>
<accession>A0A7Z2NVI0</accession>
<evidence type="ECO:0000256" key="9">
    <source>
        <dbReference type="ARBA" id="ARBA00023143"/>
    </source>
</evidence>
<keyword evidence="7" id="KW-0283">Flagellar rotation</keyword>
<dbReference type="InterPro" id="IPR036429">
    <property type="entry name" value="SpoA-like_sf"/>
</dbReference>
<dbReference type="EMBL" id="CP047895">
    <property type="protein sequence ID" value="QHL90174.1"/>
    <property type="molecule type" value="Genomic_DNA"/>
</dbReference>